<protein>
    <submittedName>
        <fullName evidence="4">Long-chain fatty acid--CoA ligase</fullName>
    </submittedName>
</protein>
<dbReference type="OrthoDB" id="9803968at2"/>
<evidence type="ECO:0000259" key="3">
    <source>
        <dbReference type="Pfam" id="PF13193"/>
    </source>
</evidence>
<comment type="caution">
    <text evidence="4">The sequence shown here is derived from an EMBL/GenBank/DDBJ whole genome shotgun (WGS) entry which is preliminary data.</text>
</comment>
<gene>
    <name evidence="4" type="ORF">E4634_08400</name>
</gene>
<organism evidence="4 5">
    <name type="scientific">Mangrovimicrobium sediminis</name>
    <dbReference type="NCBI Taxonomy" id="2562682"/>
    <lineage>
        <taxon>Bacteria</taxon>
        <taxon>Pseudomonadati</taxon>
        <taxon>Pseudomonadota</taxon>
        <taxon>Gammaproteobacteria</taxon>
        <taxon>Cellvibrionales</taxon>
        <taxon>Halieaceae</taxon>
        <taxon>Mangrovimicrobium</taxon>
    </lineage>
</organism>
<keyword evidence="5" id="KW-1185">Reference proteome</keyword>
<dbReference type="InterPro" id="IPR045851">
    <property type="entry name" value="AMP-bd_C_sf"/>
</dbReference>
<keyword evidence="4" id="KW-0436">Ligase</keyword>
<dbReference type="InterPro" id="IPR042099">
    <property type="entry name" value="ANL_N_sf"/>
</dbReference>
<name>A0A4Z0M376_9GAMM</name>
<dbReference type="InterPro" id="IPR025110">
    <property type="entry name" value="AMP-bd_C"/>
</dbReference>
<evidence type="ECO:0000259" key="2">
    <source>
        <dbReference type="Pfam" id="PF00501"/>
    </source>
</evidence>
<feature type="domain" description="AMP-binding enzyme C-terminal" evidence="3">
    <location>
        <begin position="382"/>
        <end position="455"/>
    </location>
</feature>
<dbReference type="EMBL" id="SRLE01000006">
    <property type="protein sequence ID" value="TGD74143.1"/>
    <property type="molecule type" value="Genomic_DNA"/>
</dbReference>
<dbReference type="Gene3D" id="3.40.50.12780">
    <property type="entry name" value="N-terminal domain of ligase-like"/>
    <property type="match status" value="1"/>
</dbReference>
<dbReference type="Pfam" id="PF00501">
    <property type="entry name" value="AMP-binding"/>
    <property type="match status" value="1"/>
</dbReference>
<dbReference type="RefSeq" id="WP_135442760.1">
    <property type="nucleotide sequence ID" value="NZ_SRLE01000006.1"/>
</dbReference>
<feature type="domain" description="AMP-dependent synthetase/ligase" evidence="2">
    <location>
        <begin position="139"/>
        <end position="309"/>
    </location>
</feature>
<feature type="region of interest" description="Disordered" evidence="1">
    <location>
        <begin position="455"/>
        <end position="488"/>
    </location>
</feature>
<sequence>MTTKLHLRREDLLASRTVISDANSQLALSDCAQLFAALDELTAESGIGEDQAVALACDNDVASAVTLLYLLARGQGVYLAHPVADDTPDSDALAALPAFCSHLLLPAAGIDADARPARMLATGNDSTGSQCAGRLYAATSGSTGTPRIAVHSHPLLWRNAQNCRERLQLAETDCIAIPVPLFHMYGLGAAFLPAVLAGANVALIGDTNVLRYLQREAASKPSVAYLTPSFAHSLLRVRKSPRQYRLTVLAGDRAPASTFDAYEQKHGCVVCLYGSTELGAIAAGSPDDPAATRRETSGRLMPGVELAAAGEDSPAVLGFRHASGCAGYADAAGRAQPGELLLDGVYRTSDLGELDAAGYLRIHGRRDHTVNRDGQLVSFSAVEQALSQLDAIVAAVVCSNGETPRGAQLTAVCVAADKALDAREIRQQVRSVLAHYAIPDTFLWWDALPRLPSGKPDRQAIQTQLAQADAPASLDRTTTSTAASAAHD</sequence>
<dbReference type="Gene3D" id="3.30.300.30">
    <property type="match status" value="1"/>
</dbReference>
<dbReference type="InterPro" id="IPR050237">
    <property type="entry name" value="ATP-dep_AMP-bd_enzyme"/>
</dbReference>
<dbReference type="GO" id="GO:0016877">
    <property type="term" value="F:ligase activity, forming carbon-sulfur bonds"/>
    <property type="evidence" value="ECO:0007669"/>
    <property type="project" value="UniProtKB-ARBA"/>
</dbReference>
<evidence type="ECO:0000313" key="4">
    <source>
        <dbReference type="EMBL" id="TGD74143.1"/>
    </source>
</evidence>
<accession>A0A4Z0M376</accession>
<proteinExistence type="predicted"/>
<reference evidence="4 5" key="1">
    <citation type="submission" date="2019-04" db="EMBL/GenBank/DDBJ databases">
        <title>Taxonomy of novel Haliea sp. from mangrove soil of West Coast of India.</title>
        <authorList>
            <person name="Verma A."/>
            <person name="Kumar P."/>
            <person name="Krishnamurthi S."/>
        </authorList>
    </citation>
    <scope>NUCLEOTIDE SEQUENCE [LARGE SCALE GENOMIC DNA]</scope>
    <source>
        <strain evidence="4 5">SAOS-164</strain>
    </source>
</reference>
<dbReference type="SUPFAM" id="SSF56801">
    <property type="entry name" value="Acetyl-CoA synthetase-like"/>
    <property type="match status" value="1"/>
</dbReference>
<dbReference type="CDD" id="cd04433">
    <property type="entry name" value="AFD_class_I"/>
    <property type="match status" value="1"/>
</dbReference>
<dbReference type="Proteomes" id="UP000298050">
    <property type="component" value="Unassembled WGS sequence"/>
</dbReference>
<dbReference type="Pfam" id="PF13193">
    <property type="entry name" value="AMP-binding_C"/>
    <property type="match status" value="1"/>
</dbReference>
<dbReference type="PANTHER" id="PTHR43767">
    <property type="entry name" value="LONG-CHAIN-FATTY-ACID--COA LIGASE"/>
    <property type="match status" value="1"/>
</dbReference>
<dbReference type="PANTHER" id="PTHR43767:SF10">
    <property type="entry name" value="SURFACTIN SYNTHASE SUBUNIT 1"/>
    <property type="match status" value="1"/>
</dbReference>
<dbReference type="AlphaFoldDB" id="A0A4Z0M376"/>
<dbReference type="InterPro" id="IPR000873">
    <property type="entry name" value="AMP-dep_synth/lig_dom"/>
</dbReference>
<evidence type="ECO:0000313" key="5">
    <source>
        <dbReference type="Proteomes" id="UP000298050"/>
    </source>
</evidence>
<feature type="compositionally biased region" description="Low complexity" evidence="1">
    <location>
        <begin position="477"/>
        <end position="488"/>
    </location>
</feature>
<evidence type="ECO:0000256" key="1">
    <source>
        <dbReference type="SAM" id="MobiDB-lite"/>
    </source>
</evidence>